<dbReference type="PANTHER" id="PTHR21485:SF3">
    <property type="entry name" value="N-ACYLNEURAMINATE CYTIDYLYLTRANSFERASE"/>
    <property type="match status" value="1"/>
</dbReference>
<feature type="binding site" evidence="7">
    <location>
        <position position="109"/>
    </location>
    <ligand>
        <name>Mg(2+)</name>
        <dbReference type="ChEBI" id="CHEBI:18420"/>
    </ligand>
</feature>
<evidence type="ECO:0000256" key="2">
    <source>
        <dbReference type="ARBA" id="ARBA00005893"/>
    </source>
</evidence>
<keyword evidence="6 7" id="KW-0460">Magnesium</keyword>
<dbReference type="NCBIfam" id="TIGR01670">
    <property type="entry name" value="KdsC-phosphatas"/>
    <property type="match status" value="1"/>
</dbReference>
<reference evidence="8 9" key="1">
    <citation type="submission" date="2017-05" db="EMBL/GenBank/DDBJ databases">
        <authorList>
            <person name="Varghese N."/>
            <person name="Submissions S."/>
        </authorList>
    </citation>
    <scope>NUCLEOTIDE SEQUENCE [LARGE SCALE GENOMIC DNA]</scope>
    <source>
        <strain evidence="8 9">DSM 21342</strain>
    </source>
</reference>
<dbReference type="CDD" id="cd01630">
    <property type="entry name" value="HAD_KDO-like"/>
    <property type="match status" value="1"/>
</dbReference>
<keyword evidence="9" id="KW-1185">Reference proteome</keyword>
<evidence type="ECO:0000256" key="4">
    <source>
        <dbReference type="ARBA" id="ARBA00022723"/>
    </source>
</evidence>
<dbReference type="SFLD" id="SFLDG01138">
    <property type="entry name" value="C1.6.2:_Deoxy-d-mannose-octulo"/>
    <property type="match status" value="1"/>
</dbReference>
<comment type="cofactor">
    <cofactor evidence="1 7">
        <name>Mg(2+)</name>
        <dbReference type="ChEBI" id="CHEBI:18420"/>
    </cofactor>
</comment>
<evidence type="ECO:0000256" key="6">
    <source>
        <dbReference type="ARBA" id="ARBA00022842"/>
    </source>
</evidence>
<dbReference type="SUPFAM" id="SSF56784">
    <property type="entry name" value="HAD-like"/>
    <property type="match status" value="1"/>
</dbReference>
<protein>
    <submittedName>
        <fullName evidence="8">3-deoxy-D-manno-octulosonate 8-phosphate phosphatase (KDO 8-P phosphatase)</fullName>
    </submittedName>
</protein>
<proteinExistence type="inferred from homology"/>
<sequence>MSFLPKLASITTFIFDVDGVLTDGSVLVTEDGHHLRSFNIKDGYAIQLAIKKGYHVAIISGGTSEGVRKRLQGLGVKDIFLGAGRKVEVYERYLAENNITDEQVLYLGDDIPDLEVMKKVGIPACPNDAVAEIQQICTYISPNLGGKGVARDVIEKVMKVQRKWADDKQGFIW</sequence>
<dbReference type="Pfam" id="PF08282">
    <property type="entry name" value="Hydrolase_3"/>
    <property type="match status" value="1"/>
</dbReference>
<gene>
    <name evidence="8" type="ORF">SAMN06265350_105197</name>
</gene>
<evidence type="ECO:0000313" key="9">
    <source>
        <dbReference type="Proteomes" id="UP000315971"/>
    </source>
</evidence>
<dbReference type="GO" id="GO:0008781">
    <property type="term" value="F:N-acylneuraminate cytidylyltransferase activity"/>
    <property type="evidence" value="ECO:0007669"/>
    <property type="project" value="TreeGrafter"/>
</dbReference>
<dbReference type="InterPro" id="IPR036412">
    <property type="entry name" value="HAD-like_sf"/>
</dbReference>
<dbReference type="GO" id="GO:0016788">
    <property type="term" value="F:hydrolase activity, acting on ester bonds"/>
    <property type="evidence" value="ECO:0007669"/>
    <property type="project" value="InterPro"/>
</dbReference>
<name>A0A521D4R9_9SPHI</name>
<dbReference type="PANTHER" id="PTHR21485">
    <property type="entry name" value="HAD SUPERFAMILY MEMBERS CMAS AND KDSC"/>
    <property type="match status" value="1"/>
</dbReference>
<accession>A0A521D4R9</accession>
<dbReference type="RefSeq" id="WP_142603811.1">
    <property type="nucleotide sequence ID" value="NZ_FXSZ01000005.1"/>
</dbReference>
<dbReference type="EMBL" id="FXSZ01000005">
    <property type="protein sequence ID" value="SMO65890.1"/>
    <property type="molecule type" value="Genomic_DNA"/>
</dbReference>
<dbReference type="OrthoDB" id="9805604at2"/>
<dbReference type="InterPro" id="IPR023214">
    <property type="entry name" value="HAD_sf"/>
</dbReference>
<dbReference type="SFLD" id="SFLDS00003">
    <property type="entry name" value="Haloacid_Dehalogenase"/>
    <property type="match status" value="1"/>
</dbReference>
<dbReference type="FunFam" id="3.40.50.1000:FF:000029">
    <property type="entry name" value="3-deoxy-D-manno-octulosonate 8-phosphate phosphatase KdsC"/>
    <property type="match status" value="1"/>
</dbReference>
<dbReference type="SFLD" id="SFLDG01136">
    <property type="entry name" value="C1.6:_Phosphoserine_Phosphatas"/>
    <property type="match status" value="1"/>
</dbReference>
<dbReference type="Proteomes" id="UP000315971">
    <property type="component" value="Unassembled WGS sequence"/>
</dbReference>
<evidence type="ECO:0000256" key="3">
    <source>
        <dbReference type="ARBA" id="ARBA00011881"/>
    </source>
</evidence>
<dbReference type="AlphaFoldDB" id="A0A521D4R9"/>
<dbReference type="PIRSF" id="PIRSF006118">
    <property type="entry name" value="KDO8-P_Ptase"/>
    <property type="match status" value="1"/>
</dbReference>
<feature type="binding site" evidence="7">
    <location>
        <position position="18"/>
    </location>
    <ligand>
        <name>substrate</name>
    </ligand>
</feature>
<evidence type="ECO:0000256" key="1">
    <source>
        <dbReference type="ARBA" id="ARBA00001946"/>
    </source>
</evidence>
<comment type="similarity">
    <text evidence="2">Belongs to the KdsC family.</text>
</comment>
<dbReference type="InterPro" id="IPR010023">
    <property type="entry name" value="KdsC_fam"/>
</dbReference>
<dbReference type="Gene3D" id="3.40.50.1000">
    <property type="entry name" value="HAD superfamily/HAD-like"/>
    <property type="match status" value="1"/>
</dbReference>
<keyword evidence="5" id="KW-0378">Hydrolase</keyword>
<keyword evidence="4 7" id="KW-0479">Metal-binding</keyword>
<evidence type="ECO:0000256" key="7">
    <source>
        <dbReference type="PIRSR" id="PIRSR006118-2"/>
    </source>
</evidence>
<evidence type="ECO:0000256" key="5">
    <source>
        <dbReference type="ARBA" id="ARBA00022801"/>
    </source>
</evidence>
<dbReference type="InterPro" id="IPR050793">
    <property type="entry name" value="CMP-NeuNAc_synthase"/>
</dbReference>
<comment type="subunit">
    <text evidence="3">Homotetramer.</text>
</comment>
<dbReference type="GO" id="GO:0046872">
    <property type="term" value="F:metal ion binding"/>
    <property type="evidence" value="ECO:0007669"/>
    <property type="project" value="UniProtKB-KW"/>
</dbReference>
<feature type="binding site" evidence="7">
    <location>
        <position position="16"/>
    </location>
    <ligand>
        <name>Mg(2+)</name>
        <dbReference type="ChEBI" id="CHEBI:18420"/>
    </ligand>
</feature>
<evidence type="ECO:0000313" key="8">
    <source>
        <dbReference type="EMBL" id="SMO65890.1"/>
    </source>
</evidence>
<organism evidence="8 9">
    <name type="scientific">Solitalea koreensis</name>
    <dbReference type="NCBI Taxonomy" id="543615"/>
    <lineage>
        <taxon>Bacteria</taxon>
        <taxon>Pseudomonadati</taxon>
        <taxon>Bacteroidota</taxon>
        <taxon>Sphingobacteriia</taxon>
        <taxon>Sphingobacteriales</taxon>
        <taxon>Sphingobacteriaceae</taxon>
        <taxon>Solitalea</taxon>
    </lineage>
</organism>